<gene>
    <name evidence="2" type="ORF">SAMN05421742_11142</name>
</gene>
<keyword evidence="3" id="KW-1185">Reference proteome</keyword>
<protein>
    <submittedName>
        <fullName evidence="2">Uncharacterized protein</fullName>
    </submittedName>
</protein>
<evidence type="ECO:0000313" key="2">
    <source>
        <dbReference type="EMBL" id="SDH73503.1"/>
    </source>
</evidence>
<sequence length="164" mass="17102">MKDISIYRLKRIETGIEELAGAVARLEGAERAGRAARLVPAPASVASGSRPEADLTVLAAENATLKADLEDARETIAGLEEALAAARTLGDEAGQRLADAPPPQADPSESDSSASAALTEARQENDRLRQDNEDLRHAVSTAEARLDAALDRLKGLLAPSAAAL</sequence>
<evidence type="ECO:0000313" key="3">
    <source>
        <dbReference type="Proteomes" id="UP000217076"/>
    </source>
</evidence>
<organism evidence="2 3">
    <name type="scientific">Roseospirillum parvum</name>
    <dbReference type="NCBI Taxonomy" id="83401"/>
    <lineage>
        <taxon>Bacteria</taxon>
        <taxon>Pseudomonadati</taxon>
        <taxon>Pseudomonadota</taxon>
        <taxon>Alphaproteobacteria</taxon>
        <taxon>Rhodospirillales</taxon>
        <taxon>Rhodospirillaceae</taxon>
        <taxon>Roseospirillum</taxon>
    </lineage>
</organism>
<dbReference type="AlphaFoldDB" id="A0A1G8EUC7"/>
<reference evidence="3" key="1">
    <citation type="submission" date="2016-10" db="EMBL/GenBank/DDBJ databases">
        <authorList>
            <person name="Varghese N."/>
            <person name="Submissions S."/>
        </authorList>
    </citation>
    <scope>NUCLEOTIDE SEQUENCE [LARGE SCALE GENOMIC DNA]</scope>
    <source>
        <strain evidence="3">930I</strain>
    </source>
</reference>
<dbReference type="RefSeq" id="WP_092621199.1">
    <property type="nucleotide sequence ID" value="NZ_FNCV01000011.1"/>
</dbReference>
<feature type="compositionally biased region" description="Basic and acidic residues" evidence="1">
    <location>
        <begin position="121"/>
        <end position="136"/>
    </location>
</feature>
<accession>A0A1G8EUC7</accession>
<name>A0A1G8EUC7_9PROT</name>
<feature type="compositionally biased region" description="Low complexity" evidence="1">
    <location>
        <begin position="106"/>
        <end position="117"/>
    </location>
</feature>
<evidence type="ECO:0000256" key="1">
    <source>
        <dbReference type="SAM" id="MobiDB-lite"/>
    </source>
</evidence>
<feature type="region of interest" description="Disordered" evidence="1">
    <location>
        <begin position="88"/>
        <end position="136"/>
    </location>
</feature>
<dbReference type="Proteomes" id="UP000217076">
    <property type="component" value="Unassembled WGS sequence"/>
</dbReference>
<dbReference type="EMBL" id="FNCV01000011">
    <property type="protein sequence ID" value="SDH73503.1"/>
    <property type="molecule type" value="Genomic_DNA"/>
</dbReference>
<proteinExistence type="predicted"/>